<dbReference type="Proteomes" id="UP000824178">
    <property type="component" value="Unassembled WGS sequence"/>
</dbReference>
<dbReference type="AlphaFoldDB" id="A0A9E2KJK3"/>
<dbReference type="InterPro" id="IPR016181">
    <property type="entry name" value="Acyl_CoA_acyltransferase"/>
</dbReference>
<name>A0A9E2KJK3_9FIRM</name>
<evidence type="ECO:0000313" key="1">
    <source>
        <dbReference type="EMBL" id="MBU3818943.1"/>
    </source>
</evidence>
<dbReference type="SUPFAM" id="SSF55729">
    <property type="entry name" value="Acyl-CoA N-acyltransferases (Nat)"/>
    <property type="match status" value="1"/>
</dbReference>
<proteinExistence type="predicted"/>
<evidence type="ECO:0000313" key="2">
    <source>
        <dbReference type="Proteomes" id="UP000824178"/>
    </source>
</evidence>
<accession>A0A9E2KJK3</accession>
<organism evidence="1 2">
    <name type="scientific">Candidatus Faecalibacterium intestinavium</name>
    <dbReference type="NCBI Taxonomy" id="2838580"/>
    <lineage>
        <taxon>Bacteria</taxon>
        <taxon>Bacillati</taxon>
        <taxon>Bacillota</taxon>
        <taxon>Clostridia</taxon>
        <taxon>Eubacteriales</taxon>
        <taxon>Oscillospiraceae</taxon>
        <taxon>Faecalibacterium</taxon>
    </lineage>
</organism>
<reference evidence="1" key="1">
    <citation type="journal article" date="2021" name="PeerJ">
        <title>Extensive microbial diversity within the chicken gut microbiome revealed by metagenomics and culture.</title>
        <authorList>
            <person name="Gilroy R."/>
            <person name="Ravi A."/>
            <person name="Getino M."/>
            <person name="Pursley I."/>
            <person name="Horton D.L."/>
            <person name="Alikhan N.F."/>
            <person name="Baker D."/>
            <person name="Gharbi K."/>
            <person name="Hall N."/>
            <person name="Watson M."/>
            <person name="Adriaenssens E.M."/>
            <person name="Foster-Nyarko E."/>
            <person name="Jarju S."/>
            <person name="Secka A."/>
            <person name="Antonio M."/>
            <person name="Oren A."/>
            <person name="Chaudhuri R.R."/>
            <person name="La Ragione R."/>
            <person name="Hildebrand F."/>
            <person name="Pallen M.J."/>
        </authorList>
    </citation>
    <scope>NUCLEOTIDE SEQUENCE</scope>
    <source>
        <strain evidence="1">742</strain>
    </source>
</reference>
<reference evidence="1" key="2">
    <citation type="submission" date="2021-04" db="EMBL/GenBank/DDBJ databases">
        <authorList>
            <person name="Gilroy R."/>
        </authorList>
    </citation>
    <scope>NUCLEOTIDE SEQUENCE</scope>
    <source>
        <strain evidence="1">742</strain>
    </source>
</reference>
<protein>
    <submittedName>
        <fullName evidence="1">Uncharacterized protein</fullName>
    </submittedName>
</protein>
<comment type="caution">
    <text evidence="1">The sequence shown here is derived from an EMBL/GenBank/DDBJ whole genome shotgun (WGS) entry which is preliminary data.</text>
</comment>
<dbReference type="EMBL" id="JAHLFH010000012">
    <property type="protein sequence ID" value="MBU3818943.1"/>
    <property type="molecule type" value="Genomic_DNA"/>
</dbReference>
<sequence length="271" mass="30341">MFRLMQSFDLAAMKELWEKLCGDGADLIEKAIQRFAMPENVYIAEENGLLQAFVLAVPVSVRNHAGSYLYGLCSSETAAAAGLLDYACAEQRKKGAEFSVAIPSGEAQTEFLKNRGFAPAFALRCLHRPVERNLWSQAEFDTVTAKTLCELRQKYCPDSVMLTPERMMVVLSDLYSRGATIVSNRHGYGVYFRQGETLYFAELFAEDDRAAEVLLEAAREKEIVAEKAVITIGADQPLFWGEGTRMEYGMVRFEAAPFDVSGTYMRLMLEN</sequence>
<gene>
    <name evidence="1" type="ORF">H9864_00925</name>
</gene>